<dbReference type="PANTHER" id="PTHR47691:SF3">
    <property type="entry name" value="HTH-TYPE TRANSCRIPTIONAL REGULATOR RV0890C-RELATED"/>
    <property type="match status" value="1"/>
</dbReference>
<organism evidence="3 4">
    <name type="scientific">Planosporangium mesophilum</name>
    <dbReference type="NCBI Taxonomy" id="689768"/>
    <lineage>
        <taxon>Bacteria</taxon>
        <taxon>Bacillati</taxon>
        <taxon>Actinomycetota</taxon>
        <taxon>Actinomycetes</taxon>
        <taxon>Micromonosporales</taxon>
        <taxon>Micromonosporaceae</taxon>
        <taxon>Planosporangium</taxon>
    </lineage>
</organism>
<gene>
    <name evidence="3" type="ORF">Pme01_34500</name>
</gene>
<proteinExistence type="predicted"/>
<dbReference type="InterPro" id="IPR027417">
    <property type="entry name" value="P-loop_NTPase"/>
</dbReference>
<feature type="compositionally biased region" description="Basic residues" evidence="1">
    <location>
        <begin position="64"/>
        <end position="81"/>
    </location>
</feature>
<evidence type="ECO:0000256" key="1">
    <source>
        <dbReference type="SAM" id="MobiDB-lite"/>
    </source>
</evidence>
<dbReference type="AlphaFoldDB" id="A0A8J3X4J0"/>
<evidence type="ECO:0000313" key="4">
    <source>
        <dbReference type="Proteomes" id="UP000599074"/>
    </source>
</evidence>
<dbReference type="Gene3D" id="3.40.50.300">
    <property type="entry name" value="P-loop containing nucleotide triphosphate hydrolases"/>
    <property type="match status" value="1"/>
</dbReference>
<dbReference type="PRINTS" id="PR00364">
    <property type="entry name" value="DISEASERSIST"/>
</dbReference>
<protein>
    <recommendedName>
        <fullName evidence="2">AAA+ ATPase domain-containing protein</fullName>
    </recommendedName>
</protein>
<feature type="domain" description="AAA+ ATPase" evidence="2">
    <location>
        <begin position="185"/>
        <end position="321"/>
    </location>
</feature>
<reference evidence="3" key="1">
    <citation type="submission" date="2021-01" db="EMBL/GenBank/DDBJ databases">
        <title>Whole genome shotgun sequence of Planosporangium mesophilum NBRC 109066.</title>
        <authorList>
            <person name="Komaki H."/>
            <person name="Tamura T."/>
        </authorList>
    </citation>
    <scope>NUCLEOTIDE SEQUENCE</scope>
    <source>
        <strain evidence="3">NBRC 109066</strain>
    </source>
</reference>
<dbReference type="SUPFAM" id="SSF48452">
    <property type="entry name" value="TPR-like"/>
    <property type="match status" value="1"/>
</dbReference>
<dbReference type="InterPro" id="IPR003593">
    <property type="entry name" value="AAA+_ATPase"/>
</dbReference>
<name>A0A8J3X4J0_9ACTN</name>
<dbReference type="SUPFAM" id="SSF52540">
    <property type="entry name" value="P-loop containing nucleoside triphosphate hydrolases"/>
    <property type="match status" value="1"/>
</dbReference>
<dbReference type="SMART" id="SM00382">
    <property type="entry name" value="AAA"/>
    <property type="match status" value="1"/>
</dbReference>
<keyword evidence="4" id="KW-1185">Reference proteome</keyword>
<dbReference type="EMBL" id="BOON01000032">
    <property type="protein sequence ID" value="GII23853.1"/>
    <property type="molecule type" value="Genomic_DNA"/>
</dbReference>
<accession>A0A8J3X4J0</accession>
<evidence type="ECO:0000259" key="2">
    <source>
        <dbReference type="SMART" id="SM00382"/>
    </source>
</evidence>
<dbReference type="GO" id="GO:0043531">
    <property type="term" value="F:ADP binding"/>
    <property type="evidence" value="ECO:0007669"/>
    <property type="project" value="InterPro"/>
</dbReference>
<evidence type="ECO:0000313" key="3">
    <source>
        <dbReference type="EMBL" id="GII23853.1"/>
    </source>
</evidence>
<dbReference type="Pfam" id="PF13401">
    <property type="entry name" value="AAA_22"/>
    <property type="match status" value="1"/>
</dbReference>
<dbReference type="InterPro" id="IPR011990">
    <property type="entry name" value="TPR-like_helical_dom_sf"/>
</dbReference>
<dbReference type="InterPro" id="IPR049945">
    <property type="entry name" value="AAA_22"/>
</dbReference>
<dbReference type="Proteomes" id="UP000599074">
    <property type="component" value="Unassembled WGS sequence"/>
</dbReference>
<comment type="caution">
    <text evidence="3">The sequence shown here is derived from an EMBL/GenBank/DDBJ whole genome shotgun (WGS) entry which is preliminary data.</text>
</comment>
<dbReference type="PANTHER" id="PTHR47691">
    <property type="entry name" value="REGULATOR-RELATED"/>
    <property type="match status" value="1"/>
</dbReference>
<sequence>MRTLLAAAVGTLATILSTVYDHVPGSLQVAALVTMGVFTAAAVMLVDSPPEERYGLPGDGVRPAGRRRSAARGRRAGHGPGRWRFRMPRPGWLGPRKVVPALPPRDALFDGRDRELKDLIRLHDSQRRARTTRRPPAWRALWQAFRRWVQGWRIQGWRARGWGDQGLRGQGFRWFRRPEPGQATGPVVLLIHGKPGVGKTALSDELARRLAPQYPHGQVFVNLGTGGAARTPKEILKNFLIALGWSESMPDSTVGRAMIFRSLTAKKKILFILDAARHADQVRHVMPSDPAAAVIVTSRRDLLWFELPPASSYALDLPDPDDALDIFRTVSGTDESTRPECAAEIVELCGRLPLAIRAAAERVSNDGTDICHIAGLLRSPRTRLTWLDQPGRPLRAHLQTEYDRLLPAEQRAFAALALVPSSTFVPWVLGPLLEVPAKQAEALIDRLAAAELLDDLGTDESSGVARYGFHPLVRLFAAERAAALPPDERAAAQGRLAEAYRDVITAVLDELDGVSRQRPESQWLPHDSTLPKRLSVHPENWVRAEYPNLLRVMELASNDPDHRDPALCWRIGTWLGGCVAAEVSPEETLDAYALAARAAEADGNDLGLVDVLLAKGTFLVAIERYRDAENCLAKAADLASGLWARTADRAGGDQRTRFDAAQRITVATRKLGEAYLQAACYRHALVELDRAFTMAEAVDDRQEQRLLQLLLADAHHVDTPDATYDHLLDAELPDATRFRVFLSLAEAARRRAEWRSAEDYLGRALRFVEGDLRRMATVRYRLARLLLDEHGAAAGNADADRGAAADVAAKAVRRAATAAVTFRQMHNELGVVRAHSLLTRAILAIGRPVEAEHMARTAEAELAALRRSGEKAEVLSPLAARLERAEGELRLHAGDLPGARQLMMESATTLGEHQDWAALNKVLRSLERLGRRVPVPSAAARPGGPALEAAVWSGRVPLPAAPVGGPVTLSPAAADGLAAHLGDLVAGRVQAGIRDVLVPPAPVTFRGAVGTGLAGDGVSNVPSPDGDAAPVWRVPVGRVCELTVLVTTGYRAFAEHERDRPALAELRIWLPFAVTSGDSAAEVDLTIVIDAPLVDVPDRRLETRCRVDGGLVRHRTTLRVEHPDSYDLRVALLSSGRLVQALPIELMAGGDDESDGRPDGAAA</sequence>
<feature type="region of interest" description="Disordered" evidence="1">
    <location>
        <begin position="54"/>
        <end position="81"/>
    </location>
</feature>